<dbReference type="NCBIfam" id="TIGR01707">
    <property type="entry name" value="gspI"/>
    <property type="match status" value="1"/>
</dbReference>
<dbReference type="KEGG" id="ccs:CCNA_00177"/>
<evidence type="ECO:0000256" key="8">
    <source>
        <dbReference type="ARBA" id="ARBA00023136"/>
    </source>
</evidence>
<dbReference type="Pfam" id="PF07963">
    <property type="entry name" value="N_methyl"/>
    <property type="match status" value="1"/>
</dbReference>
<comment type="subunit">
    <text evidence="9">Type II secretion is composed of four main components: the outer membrane complex, the inner membrane complex, the cytoplasmic secretion ATPase and the periplasm-spanning pseudopilus.</text>
</comment>
<reference evidence="11 12" key="1">
    <citation type="journal article" date="2010" name="J. Bacteriol.">
        <title>The genetic basis of laboratory adaptation in Caulobacter crescentus.</title>
        <authorList>
            <person name="Marks M.E."/>
            <person name="Castro-Rojas C.M."/>
            <person name="Teiling C."/>
            <person name="Du L."/>
            <person name="Kapatral V."/>
            <person name="Walunas T.L."/>
            <person name="Crosson S."/>
        </authorList>
    </citation>
    <scope>NUCLEOTIDE SEQUENCE [LARGE SCALE GENOMIC DNA]</scope>
    <source>
        <strain evidence="12">NA1000 / CB15N</strain>
    </source>
</reference>
<dbReference type="RefSeq" id="YP_002515552.3">
    <property type="nucleotide sequence ID" value="NC_011916.1"/>
</dbReference>
<proteinExistence type="inferred from homology"/>
<evidence type="ECO:0000259" key="10">
    <source>
        <dbReference type="Pfam" id="PF02501"/>
    </source>
</evidence>
<evidence type="ECO:0000256" key="9">
    <source>
        <dbReference type="RuleBase" id="RU368030"/>
    </source>
</evidence>
<evidence type="ECO:0000256" key="1">
    <source>
        <dbReference type="ARBA" id="ARBA00004377"/>
    </source>
</evidence>
<dbReference type="SUPFAM" id="SSF54523">
    <property type="entry name" value="Pili subunits"/>
    <property type="match status" value="1"/>
</dbReference>
<dbReference type="GO" id="GO:0015628">
    <property type="term" value="P:protein secretion by the type II secretion system"/>
    <property type="evidence" value="ECO:0007669"/>
    <property type="project" value="UniProtKB-UniRule"/>
</dbReference>
<keyword evidence="6 9" id="KW-0812">Transmembrane</keyword>
<evidence type="ECO:0000256" key="6">
    <source>
        <dbReference type="ARBA" id="ARBA00022692"/>
    </source>
</evidence>
<protein>
    <recommendedName>
        <fullName evidence="9">Type II secretion system protein I</fullName>
        <shortName evidence="9">T2SS minor pseudopilin I</shortName>
    </recommendedName>
</protein>
<evidence type="ECO:0000256" key="5">
    <source>
        <dbReference type="ARBA" id="ARBA00022519"/>
    </source>
</evidence>
<name>A0A0H3C3Y6_CAUVN</name>
<dbReference type="OrthoDB" id="7189314at2"/>
<dbReference type="InterPro" id="IPR010052">
    <property type="entry name" value="T2SS_protein-GspI"/>
</dbReference>
<comment type="PTM">
    <text evidence="9">Cleaved by prepilin peptidase.</text>
</comment>
<dbReference type="InterPro" id="IPR003413">
    <property type="entry name" value="T2SS_GspI_C"/>
</dbReference>
<dbReference type="GO" id="GO:0015627">
    <property type="term" value="C:type II protein secretion system complex"/>
    <property type="evidence" value="ECO:0007669"/>
    <property type="project" value="UniProtKB-UniRule"/>
</dbReference>
<evidence type="ECO:0000313" key="12">
    <source>
        <dbReference type="Proteomes" id="UP000001364"/>
    </source>
</evidence>
<evidence type="ECO:0000313" key="11">
    <source>
        <dbReference type="EMBL" id="ACL93644.3"/>
    </source>
</evidence>
<dbReference type="InterPro" id="IPR045584">
    <property type="entry name" value="Pilin-like"/>
</dbReference>
<feature type="domain" description="Type II secretion system protein GspI C-terminal" evidence="10">
    <location>
        <begin position="47"/>
        <end position="122"/>
    </location>
</feature>
<sequence length="127" mass="13627">MLPSMPPKRSEAGFTLIELLVALAIFSLAVLALLNLAGENTRAGGRLQDRILAEVVLDNRAIEAVTSVMPPALGRVSGAERVAGRPWLWTRQVSRTDDPSILRVDIAVMSPNSRQPAAAATVFRAAR</sequence>
<dbReference type="RefSeq" id="WP_012639899.1">
    <property type="nucleotide sequence ID" value="NC_011916.1"/>
</dbReference>
<dbReference type="InterPro" id="IPR012902">
    <property type="entry name" value="N_methyl_site"/>
</dbReference>
<dbReference type="GeneID" id="7330221"/>
<keyword evidence="3" id="KW-1003">Cell membrane</keyword>
<dbReference type="PATRIC" id="fig|565050.3.peg.176"/>
<feature type="transmembrane region" description="Helical" evidence="9">
    <location>
        <begin position="12"/>
        <end position="37"/>
    </location>
</feature>
<dbReference type="NCBIfam" id="TIGR02532">
    <property type="entry name" value="IV_pilin_GFxxxE"/>
    <property type="match status" value="1"/>
</dbReference>
<keyword evidence="7 9" id="KW-1133">Transmembrane helix</keyword>
<comment type="subcellular location">
    <subcellularLocation>
        <location evidence="1 9">Cell inner membrane</location>
        <topology evidence="1 9">Single-pass membrane protein</topology>
    </subcellularLocation>
</comment>
<dbReference type="PANTHER" id="PTHR38779">
    <property type="entry name" value="TYPE II SECRETION SYSTEM PROTEIN I-RELATED"/>
    <property type="match status" value="1"/>
</dbReference>
<evidence type="ECO:0000256" key="7">
    <source>
        <dbReference type="ARBA" id="ARBA00022989"/>
    </source>
</evidence>
<dbReference type="PROSITE" id="PS00409">
    <property type="entry name" value="PROKAR_NTER_METHYL"/>
    <property type="match status" value="1"/>
</dbReference>
<dbReference type="PANTHER" id="PTHR38779:SF2">
    <property type="entry name" value="TYPE II SECRETION SYSTEM PROTEIN I-RELATED"/>
    <property type="match status" value="1"/>
</dbReference>
<dbReference type="Gene3D" id="3.30.1300.30">
    <property type="entry name" value="GSPII I/J protein-like"/>
    <property type="match status" value="1"/>
</dbReference>
<comment type="function">
    <text evidence="9">Component of the type II secretion system required for the energy-dependent secretion of extracellular factors such as proteases and toxins from the periplasm.</text>
</comment>
<organism evidence="11 12">
    <name type="scientific">Caulobacter vibrioides (strain NA1000 / CB15N)</name>
    <name type="common">Caulobacter crescentus</name>
    <dbReference type="NCBI Taxonomy" id="565050"/>
    <lineage>
        <taxon>Bacteria</taxon>
        <taxon>Pseudomonadati</taxon>
        <taxon>Pseudomonadota</taxon>
        <taxon>Alphaproteobacteria</taxon>
        <taxon>Caulobacterales</taxon>
        <taxon>Caulobacteraceae</taxon>
        <taxon>Caulobacter</taxon>
    </lineage>
</organism>
<dbReference type="AlphaFoldDB" id="A0A0H3C3Y6"/>
<evidence type="ECO:0000256" key="3">
    <source>
        <dbReference type="ARBA" id="ARBA00022475"/>
    </source>
</evidence>
<comment type="similarity">
    <text evidence="2 9">Belongs to the GSP I family.</text>
</comment>
<dbReference type="GO" id="GO:0005886">
    <property type="term" value="C:plasma membrane"/>
    <property type="evidence" value="ECO:0007669"/>
    <property type="project" value="UniProtKB-SubCell"/>
</dbReference>
<keyword evidence="12" id="KW-1185">Reference proteome</keyword>
<dbReference type="Proteomes" id="UP000001364">
    <property type="component" value="Chromosome"/>
</dbReference>
<keyword evidence="8 9" id="KW-0472">Membrane</keyword>
<keyword evidence="5 9" id="KW-0997">Cell inner membrane</keyword>
<dbReference type="Pfam" id="PF02501">
    <property type="entry name" value="T2SSI"/>
    <property type="match status" value="1"/>
</dbReference>
<dbReference type="HOGENOM" id="CLU_121289_1_1_5"/>
<accession>A0A0H3C3Y6</accession>
<gene>
    <name evidence="11" type="ordered locus">CCNA_00177</name>
</gene>
<evidence type="ECO:0000256" key="2">
    <source>
        <dbReference type="ARBA" id="ARBA00008358"/>
    </source>
</evidence>
<keyword evidence="4 9" id="KW-0488">Methylation</keyword>
<dbReference type="EMBL" id="CP001340">
    <property type="protein sequence ID" value="ACL93644.3"/>
    <property type="molecule type" value="Genomic_DNA"/>
</dbReference>
<evidence type="ECO:0000256" key="4">
    <source>
        <dbReference type="ARBA" id="ARBA00022481"/>
    </source>
</evidence>